<gene>
    <name evidence="1" type="ORF">GUITHDRAFT_102807</name>
</gene>
<dbReference type="Proteomes" id="UP000011087">
    <property type="component" value="Unassembled WGS sequence"/>
</dbReference>
<proteinExistence type="predicted"/>
<protein>
    <submittedName>
        <fullName evidence="1 2">Uncharacterized protein</fullName>
    </submittedName>
</protein>
<dbReference type="KEGG" id="gtt:GUITHDRAFT_102807"/>
<dbReference type="EMBL" id="JH992975">
    <property type="protein sequence ID" value="EKX51545.1"/>
    <property type="molecule type" value="Genomic_DNA"/>
</dbReference>
<evidence type="ECO:0000313" key="2">
    <source>
        <dbReference type="EnsemblProtists" id="EKX51545"/>
    </source>
</evidence>
<dbReference type="GeneID" id="17308229"/>
<name>L1JTL7_GUITC</name>
<dbReference type="EnsemblProtists" id="EKX51545">
    <property type="protein sequence ID" value="EKX51545"/>
    <property type="gene ID" value="GUITHDRAFT_102807"/>
</dbReference>
<reference evidence="2" key="3">
    <citation type="submission" date="2015-06" db="UniProtKB">
        <authorList>
            <consortium name="EnsemblProtists"/>
        </authorList>
    </citation>
    <scope>IDENTIFICATION</scope>
</reference>
<reference evidence="1 3" key="1">
    <citation type="journal article" date="2012" name="Nature">
        <title>Algal genomes reveal evolutionary mosaicism and the fate of nucleomorphs.</title>
        <authorList>
            <consortium name="DOE Joint Genome Institute"/>
            <person name="Curtis B.A."/>
            <person name="Tanifuji G."/>
            <person name="Burki F."/>
            <person name="Gruber A."/>
            <person name="Irimia M."/>
            <person name="Maruyama S."/>
            <person name="Arias M.C."/>
            <person name="Ball S.G."/>
            <person name="Gile G.H."/>
            <person name="Hirakawa Y."/>
            <person name="Hopkins J.F."/>
            <person name="Kuo A."/>
            <person name="Rensing S.A."/>
            <person name="Schmutz J."/>
            <person name="Symeonidi A."/>
            <person name="Elias M."/>
            <person name="Eveleigh R.J."/>
            <person name="Herman E.K."/>
            <person name="Klute M.J."/>
            <person name="Nakayama T."/>
            <person name="Obornik M."/>
            <person name="Reyes-Prieto A."/>
            <person name="Armbrust E.V."/>
            <person name="Aves S.J."/>
            <person name="Beiko R.G."/>
            <person name="Coutinho P."/>
            <person name="Dacks J.B."/>
            <person name="Durnford D.G."/>
            <person name="Fast N.M."/>
            <person name="Green B.R."/>
            <person name="Grisdale C.J."/>
            <person name="Hempel F."/>
            <person name="Henrissat B."/>
            <person name="Hoppner M.P."/>
            <person name="Ishida K."/>
            <person name="Kim E."/>
            <person name="Koreny L."/>
            <person name="Kroth P.G."/>
            <person name="Liu Y."/>
            <person name="Malik S.B."/>
            <person name="Maier U.G."/>
            <person name="McRose D."/>
            <person name="Mock T."/>
            <person name="Neilson J.A."/>
            <person name="Onodera N.T."/>
            <person name="Poole A.M."/>
            <person name="Pritham E.J."/>
            <person name="Richards T.A."/>
            <person name="Rocap G."/>
            <person name="Roy S.W."/>
            <person name="Sarai C."/>
            <person name="Schaack S."/>
            <person name="Shirato S."/>
            <person name="Slamovits C.H."/>
            <person name="Spencer D.F."/>
            <person name="Suzuki S."/>
            <person name="Worden A.Z."/>
            <person name="Zauner S."/>
            <person name="Barry K."/>
            <person name="Bell C."/>
            <person name="Bharti A.K."/>
            <person name="Crow J.A."/>
            <person name="Grimwood J."/>
            <person name="Kramer R."/>
            <person name="Lindquist E."/>
            <person name="Lucas S."/>
            <person name="Salamov A."/>
            <person name="McFadden G.I."/>
            <person name="Lane C.E."/>
            <person name="Keeling P.J."/>
            <person name="Gray M.W."/>
            <person name="Grigoriev I.V."/>
            <person name="Archibald J.M."/>
        </authorList>
    </citation>
    <scope>NUCLEOTIDE SEQUENCE</scope>
    <source>
        <strain evidence="1 3">CCMP2712</strain>
    </source>
</reference>
<keyword evidence="3" id="KW-1185">Reference proteome</keyword>
<reference evidence="3" key="2">
    <citation type="submission" date="2012-11" db="EMBL/GenBank/DDBJ databases">
        <authorList>
            <person name="Kuo A."/>
            <person name="Curtis B.A."/>
            <person name="Tanifuji G."/>
            <person name="Burki F."/>
            <person name="Gruber A."/>
            <person name="Irimia M."/>
            <person name="Maruyama S."/>
            <person name="Arias M.C."/>
            <person name="Ball S.G."/>
            <person name="Gile G.H."/>
            <person name="Hirakawa Y."/>
            <person name="Hopkins J.F."/>
            <person name="Rensing S.A."/>
            <person name="Schmutz J."/>
            <person name="Symeonidi A."/>
            <person name="Elias M."/>
            <person name="Eveleigh R.J."/>
            <person name="Herman E.K."/>
            <person name="Klute M.J."/>
            <person name="Nakayama T."/>
            <person name="Obornik M."/>
            <person name="Reyes-Prieto A."/>
            <person name="Armbrust E.V."/>
            <person name="Aves S.J."/>
            <person name="Beiko R.G."/>
            <person name="Coutinho P."/>
            <person name="Dacks J.B."/>
            <person name="Durnford D.G."/>
            <person name="Fast N.M."/>
            <person name="Green B.R."/>
            <person name="Grisdale C."/>
            <person name="Hempe F."/>
            <person name="Henrissat B."/>
            <person name="Hoppner M.P."/>
            <person name="Ishida K.-I."/>
            <person name="Kim E."/>
            <person name="Koreny L."/>
            <person name="Kroth P.G."/>
            <person name="Liu Y."/>
            <person name="Malik S.-B."/>
            <person name="Maier U.G."/>
            <person name="McRose D."/>
            <person name="Mock T."/>
            <person name="Neilson J.A."/>
            <person name="Onodera N.T."/>
            <person name="Poole A.M."/>
            <person name="Pritham E.J."/>
            <person name="Richards T.A."/>
            <person name="Rocap G."/>
            <person name="Roy S.W."/>
            <person name="Sarai C."/>
            <person name="Schaack S."/>
            <person name="Shirato S."/>
            <person name="Slamovits C.H."/>
            <person name="Spencer D.F."/>
            <person name="Suzuki S."/>
            <person name="Worden A.Z."/>
            <person name="Zauner S."/>
            <person name="Barry K."/>
            <person name="Bell C."/>
            <person name="Bharti A.K."/>
            <person name="Crow J.A."/>
            <person name="Grimwood J."/>
            <person name="Kramer R."/>
            <person name="Lindquist E."/>
            <person name="Lucas S."/>
            <person name="Salamov A."/>
            <person name="McFadden G.I."/>
            <person name="Lane C.E."/>
            <person name="Keeling P.J."/>
            <person name="Gray M.W."/>
            <person name="Grigoriev I.V."/>
            <person name="Archibald J.M."/>
        </authorList>
    </citation>
    <scope>NUCLEOTIDE SEQUENCE</scope>
    <source>
        <strain evidence="3">CCMP2712</strain>
    </source>
</reference>
<evidence type="ECO:0000313" key="1">
    <source>
        <dbReference type="EMBL" id="EKX51545.1"/>
    </source>
</evidence>
<organism evidence="1">
    <name type="scientific">Guillardia theta (strain CCMP2712)</name>
    <name type="common">Cryptophyte</name>
    <dbReference type="NCBI Taxonomy" id="905079"/>
    <lineage>
        <taxon>Eukaryota</taxon>
        <taxon>Cryptophyceae</taxon>
        <taxon>Pyrenomonadales</taxon>
        <taxon>Geminigeraceae</taxon>
        <taxon>Guillardia</taxon>
    </lineage>
</organism>
<accession>L1JTL7</accession>
<dbReference type="PaxDb" id="55529-EKX51545"/>
<dbReference type="AlphaFoldDB" id="L1JTL7"/>
<evidence type="ECO:0000313" key="3">
    <source>
        <dbReference type="Proteomes" id="UP000011087"/>
    </source>
</evidence>
<sequence>MVAVIVDHRVRVAAVAAVAAFLLVLLGTNFMDEVDGAELARKSMSEPVNSASGLVPDRFPAGLGYTAQAAEDPFTGKPLLRRDPIHPGKVILTRLAKSRRDAYYAWLRRHRKNPLFNRFVHNSQESLGSAFSIHSILHDIFGTPKK</sequence>
<dbReference type="RefSeq" id="XP_005838525.1">
    <property type="nucleotide sequence ID" value="XM_005838468.1"/>
</dbReference>
<dbReference type="HOGENOM" id="CLU_1780969_0_0_1"/>